<organism evidence="1">
    <name type="scientific">Candidatus Methanophagaceae archaeon ANME-1 ERB6</name>
    <dbReference type="NCBI Taxonomy" id="2759912"/>
    <lineage>
        <taxon>Archaea</taxon>
        <taxon>Methanobacteriati</taxon>
        <taxon>Methanobacteriota</taxon>
        <taxon>Stenosarchaea group</taxon>
        <taxon>Methanomicrobia</taxon>
        <taxon>Candidatus Methanophagales</taxon>
        <taxon>Candidatus Methanophagaceae</taxon>
    </lineage>
</organism>
<protein>
    <submittedName>
        <fullName evidence="1">Uncharacterized protein</fullName>
    </submittedName>
</protein>
<evidence type="ECO:0000313" key="1">
    <source>
        <dbReference type="EMBL" id="QNO52736.1"/>
    </source>
</evidence>
<dbReference type="NCBIfam" id="NF011470">
    <property type="entry name" value="PRK14887.1"/>
    <property type="match status" value="1"/>
</dbReference>
<sequence>MKIKAKIEIRGATADLVAKSLMPDNMNNMKTVIKENRVATYLEAKKIGSLIATVDDYLMNAKAAQEVVEMVVNP</sequence>
<gene>
    <name evidence="1" type="ORF">KDAIOKAM_00005</name>
</gene>
<dbReference type="EMBL" id="MT631520">
    <property type="protein sequence ID" value="QNO52736.1"/>
    <property type="molecule type" value="Genomic_DNA"/>
</dbReference>
<proteinExistence type="predicted"/>
<accession>A0A7G9YXK2</accession>
<dbReference type="AlphaFoldDB" id="A0A7G9YXK2"/>
<reference evidence="1" key="1">
    <citation type="submission" date="2020-06" db="EMBL/GenBank/DDBJ databases">
        <title>Unique genomic features of the anaerobic methanotrophic archaea.</title>
        <authorList>
            <person name="Chadwick G.L."/>
            <person name="Skennerton C.T."/>
            <person name="Laso-Perez R."/>
            <person name="Leu A.O."/>
            <person name="Speth D.R."/>
            <person name="Yu H."/>
            <person name="Morgan-Lang C."/>
            <person name="Hatzenpichler R."/>
            <person name="Goudeau D."/>
            <person name="Malmstrom R."/>
            <person name="Brazelton W.J."/>
            <person name="Woyke T."/>
            <person name="Hallam S.J."/>
            <person name="Tyson G.W."/>
            <person name="Wegener G."/>
            <person name="Boetius A."/>
            <person name="Orphan V."/>
        </authorList>
    </citation>
    <scope>NUCLEOTIDE SEQUENCE</scope>
</reference>
<name>A0A7G9YXK2_9EURY</name>